<protein>
    <submittedName>
        <fullName evidence="7">TetR family transcriptional regulator</fullName>
    </submittedName>
</protein>
<keyword evidence="2" id="KW-0805">Transcription regulation</keyword>
<dbReference type="PROSITE" id="PS01081">
    <property type="entry name" value="HTH_TETR_1"/>
    <property type="match status" value="1"/>
</dbReference>
<dbReference type="PRINTS" id="PR00455">
    <property type="entry name" value="HTHTETR"/>
</dbReference>
<evidence type="ECO:0000313" key="7">
    <source>
        <dbReference type="EMBL" id="SOC12720.1"/>
    </source>
</evidence>
<dbReference type="SUPFAM" id="SSF48498">
    <property type="entry name" value="Tetracyclin repressor-like, C-terminal domain"/>
    <property type="match status" value="1"/>
</dbReference>
<dbReference type="SUPFAM" id="SSF46689">
    <property type="entry name" value="Homeodomain-like"/>
    <property type="match status" value="1"/>
</dbReference>
<reference evidence="8" key="1">
    <citation type="submission" date="2017-08" db="EMBL/GenBank/DDBJ databases">
        <authorList>
            <person name="Varghese N."/>
            <person name="Submissions S."/>
        </authorList>
    </citation>
    <scope>NUCLEOTIDE SEQUENCE [LARGE SCALE GENOMIC DNA]</scope>
    <source>
        <strain evidence="8">JA276</strain>
    </source>
</reference>
<name>A0A285SVU0_9RHOB</name>
<dbReference type="OrthoDB" id="9809265at2"/>
<dbReference type="GO" id="GO:0003700">
    <property type="term" value="F:DNA-binding transcription factor activity"/>
    <property type="evidence" value="ECO:0007669"/>
    <property type="project" value="TreeGrafter"/>
</dbReference>
<dbReference type="RefSeq" id="WP_097070643.1">
    <property type="nucleotide sequence ID" value="NZ_OBMT01000010.1"/>
</dbReference>
<dbReference type="InterPro" id="IPR009057">
    <property type="entry name" value="Homeodomain-like_sf"/>
</dbReference>
<gene>
    <name evidence="7" type="ORF">SAMN05877831_11045</name>
</gene>
<dbReference type="GO" id="GO:0000976">
    <property type="term" value="F:transcription cis-regulatory region binding"/>
    <property type="evidence" value="ECO:0007669"/>
    <property type="project" value="TreeGrafter"/>
</dbReference>
<keyword evidence="3 5" id="KW-0238">DNA-binding</keyword>
<keyword evidence="4" id="KW-0804">Transcription</keyword>
<organism evidence="7 8">
    <name type="scientific">Rhodobacter maris</name>
    <dbReference type="NCBI Taxonomy" id="446682"/>
    <lineage>
        <taxon>Bacteria</taxon>
        <taxon>Pseudomonadati</taxon>
        <taxon>Pseudomonadota</taxon>
        <taxon>Alphaproteobacteria</taxon>
        <taxon>Rhodobacterales</taxon>
        <taxon>Rhodobacter group</taxon>
        <taxon>Rhodobacter</taxon>
    </lineage>
</organism>
<sequence>MSDTFRRMQEFDRRAELVRATLDCIADKGIQGATVRAVAAAAGVSIGLIRHHFETKENMVLEAYRETIRMLTAPCDRVLAAEIESPHERLARFIRASIGGEISDLRILSLWAAFMSQLNADPEMKRIHDEAHLPYRSSFEPLIRAVMAAEGRHLAPGEVARLAIAMTAVIDGLWLEGCLPKQAETSEDYVAIGLEAAEALLRVALPRPTNTKD</sequence>
<dbReference type="Pfam" id="PF00440">
    <property type="entry name" value="TetR_N"/>
    <property type="match status" value="1"/>
</dbReference>
<keyword evidence="8" id="KW-1185">Reference proteome</keyword>
<dbReference type="InterPro" id="IPR001647">
    <property type="entry name" value="HTH_TetR"/>
</dbReference>
<evidence type="ECO:0000256" key="2">
    <source>
        <dbReference type="ARBA" id="ARBA00023015"/>
    </source>
</evidence>
<dbReference type="PANTHER" id="PTHR30055:SF228">
    <property type="entry name" value="TRANSCRIPTIONAL REGULATOR-RELATED"/>
    <property type="match status" value="1"/>
</dbReference>
<dbReference type="Pfam" id="PF13977">
    <property type="entry name" value="TetR_C_6"/>
    <property type="match status" value="1"/>
</dbReference>
<proteinExistence type="predicted"/>
<accession>A0A285SVU0</accession>
<feature type="DNA-binding region" description="H-T-H motif" evidence="5">
    <location>
        <begin position="34"/>
        <end position="53"/>
    </location>
</feature>
<dbReference type="Proteomes" id="UP000219111">
    <property type="component" value="Unassembled WGS sequence"/>
</dbReference>
<keyword evidence="1" id="KW-0678">Repressor</keyword>
<evidence type="ECO:0000256" key="4">
    <source>
        <dbReference type="ARBA" id="ARBA00023163"/>
    </source>
</evidence>
<evidence type="ECO:0000256" key="1">
    <source>
        <dbReference type="ARBA" id="ARBA00022491"/>
    </source>
</evidence>
<dbReference type="InterPro" id="IPR036271">
    <property type="entry name" value="Tet_transcr_reg_TetR-rel_C_sf"/>
</dbReference>
<feature type="domain" description="HTH tetR-type" evidence="6">
    <location>
        <begin position="11"/>
        <end position="71"/>
    </location>
</feature>
<dbReference type="PROSITE" id="PS50977">
    <property type="entry name" value="HTH_TETR_2"/>
    <property type="match status" value="1"/>
</dbReference>
<dbReference type="AlphaFoldDB" id="A0A285SVU0"/>
<dbReference type="InterPro" id="IPR039538">
    <property type="entry name" value="BetI_C"/>
</dbReference>
<evidence type="ECO:0000313" key="8">
    <source>
        <dbReference type="Proteomes" id="UP000219111"/>
    </source>
</evidence>
<dbReference type="EMBL" id="OBMT01000010">
    <property type="protein sequence ID" value="SOC12720.1"/>
    <property type="molecule type" value="Genomic_DNA"/>
</dbReference>
<dbReference type="Gene3D" id="1.10.357.10">
    <property type="entry name" value="Tetracycline Repressor, domain 2"/>
    <property type="match status" value="1"/>
</dbReference>
<evidence type="ECO:0000256" key="5">
    <source>
        <dbReference type="PROSITE-ProRule" id="PRU00335"/>
    </source>
</evidence>
<dbReference type="InterPro" id="IPR023772">
    <property type="entry name" value="DNA-bd_HTH_TetR-type_CS"/>
</dbReference>
<evidence type="ECO:0000256" key="3">
    <source>
        <dbReference type="ARBA" id="ARBA00023125"/>
    </source>
</evidence>
<evidence type="ECO:0000259" key="6">
    <source>
        <dbReference type="PROSITE" id="PS50977"/>
    </source>
</evidence>
<dbReference type="InterPro" id="IPR050109">
    <property type="entry name" value="HTH-type_TetR-like_transc_reg"/>
</dbReference>
<dbReference type="PANTHER" id="PTHR30055">
    <property type="entry name" value="HTH-TYPE TRANSCRIPTIONAL REGULATOR RUTR"/>
    <property type="match status" value="1"/>
</dbReference>